<evidence type="ECO:0000313" key="3">
    <source>
        <dbReference type="Proteomes" id="UP000639419"/>
    </source>
</evidence>
<comment type="caution">
    <text evidence="2">The sequence shown here is derived from an EMBL/GenBank/DDBJ whole genome shotgun (WGS) entry which is preliminary data.</text>
</comment>
<gene>
    <name evidence="2" type="ORF">GBZ26_07235</name>
</gene>
<dbReference type="InterPro" id="IPR006626">
    <property type="entry name" value="PbH1"/>
</dbReference>
<dbReference type="EMBL" id="WHOR01000035">
    <property type="protein sequence ID" value="NUB19006.1"/>
    <property type="molecule type" value="Genomic_DNA"/>
</dbReference>
<proteinExistence type="predicted"/>
<dbReference type="InterPro" id="IPR012334">
    <property type="entry name" value="Pectin_lyas_fold"/>
</dbReference>
<dbReference type="InterPro" id="IPR011050">
    <property type="entry name" value="Pectin_lyase_fold/virulence"/>
</dbReference>
<organism evidence="2 3">
    <name type="scientific">Azospirillum formosense</name>
    <dbReference type="NCBI Taxonomy" id="861533"/>
    <lineage>
        <taxon>Bacteria</taxon>
        <taxon>Pseudomonadati</taxon>
        <taxon>Pseudomonadota</taxon>
        <taxon>Alphaproteobacteria</taxon>
        <taxon>Rhodospirillales</taxon>
        <taxon>Azospirillaceae</taxon>
        <taxon>Azospirillum</taxon>
    </lineage>
</organism>
<dbReference type="Proteomes" id="UP000639419">
    <property type="component" value="Unassembled WGS sequence"/>
</dbReference>
<keyword evidence="3" id="KW-1185">Reference proteome</keyword>
<accession>A0ABX2KYS0</accession>
<dbReference type="Gene3D" id="2.160.20.10">
    <property type="entry name" value="Single-stranded right-handed beta-helix, Pectin lyase-like"/>
    <property type="match status" value="2"/>
</dbReference>
<reference evidence="2 3" key="1">
    <citation type="submission" date="2019-10" db="EMBL/GenBank/DDBJ databases">
        <title>Genome sequence of Azospirillum formosense CC-Nfb-7.</title>
        <authorList>
            <person name="Ambrosini A."/>
            <person name="Sant'Anna F.H."/>
            <person name="Cassan F.D."/>
            <person name="Souza E.M."/>
            <person name="Passaglia L.M.P."/>
        </authorList>
    </citation>
    <scope>NUCLEOTIDE SEQUENCE [LARGE SCALE GENOMIC DNA]</scope>
    <source>
        <strain evidence="2 3">CC-NFb-7</strain>
    </source>
</reference>
<dbReference type="InterPro" id="IPR039448">
    <property type="entry name" value="Beta_helix"/>
</dbReference>
<dbReference type="SUPFAM" id="SSF51126">
    <property type="entry name" value="Pectin lyase-like"/>
    <property type="match status" value="1"/>
</dbReference>
<dbReference type="Pfam" id="PF13229">
    <property type="entry name" value="Beta_helix"/>
    <property type="match status" value="1"/>
</dbReference>
<dbReference type="SMART" id="SM00710">
    <property type="entry name" value="PbH1"/>
    <property type="match status" value="3"/>
</dbReference>
<protein>
    <recommendedName>
        <fullName evidence="1">Right handed beta helix domain-containing protein</fullName>
    </recommendedName>
</protein>
<name>A0ABX2KYS0_9PROT</name>
<feature type="domain" description="Right handed beta helix" evidence="1">
    <location>
        <begin position="210"/>
        <end position="303"/>
    </location>
</feature>
<sequence>MSAEVNGAPRLGRRDVVRLLAVAASGCFPKTASAARPPGSRTFHVSMDGADDQDGLAPDRALRAVAAANALALRPGDAILFQRGGVWREALTLTSSGTPSHPIFLGSFGVGKAPLISGADLLVAEPLFTGDAAPAGSADDRQVWRWTSSVVSEPSQLFVDGQRGNRMASSTVLSSHRQWCYDAVRKRVIVAGQPDGTRPVIEASVRDHAFVVREQSDFVLDGLHFARGAWHTALLEGCSRCRIDGTIITDGFVSGLSASSERPSSDVEIRGNTVRGCGGSGILLGGNTHRWVIRDNRISECCQLHEAVIGPKDRIRQLEWSGGIKAWGWG</sequence>
<evidence type="ECO:0000259" key="1">
    <source>
        <dbReference type="Pfam" id="PF13229"/>
    </source>
</evidence>
<evidence type="ECO:0000313" key="2">
    <source>
        <dbReference type="EMBL" id="NUB19006.1"/>
    </source>
</evidence>
<feature type="non-terminal residue" evidence="2">
    <location>
        <position position="330"/>
    </location>
</feature>